<feature type="transmembrane region" description="Helical" evidence="4">
    <location>
        <begin position="189"/>
        <end position="209"/>
    </location>
</feature>
<evidence type="ECO:0000256" key="1">
    <source>
        <dbReference type="ARBA" id="ARBA00001946"/>
    </source>
</evidence>
<evidence type="ECO:0000256" key="4">
    <source>
        <dbReference type="SAM" id="Phobius"/>
    </source>
</evidence>
<reference evidence="6 7" key="1">
    <citation type="submission" date="2017-07" db="EMBL/GenBank/DDBJ databases">
        <title>Phenotypical and genomic characterization of a clinical isolate of Shewanella bicestrii sp. nov. producing an extended-spectrum beta-lactamase and a new oxacillinase variant.</title>
        <authorList>
            <person name="Jousset A.B."/>
            <person name="Bonnin R.A."/>
            <person name="Girlich D."/>
            <person name="Dabos L."/>
            <person name="Potron A."/>
            <person name="Dortet L."/>
            <person name="Glaser P."/>
            <person name="Naas T."/>
        </authorList>
    </citation>
    <scope>NUCLEOTIDE SEQUENCE [LARGE SCALE GENOMIC DNA]</scope>
    <source>
        <strain evidence="6 7">JAB-1</strain>
    </source>
</reference>
<feature type="transmembrane region" description="Helical" evidence="4">
    <location>
        <begin position="335"/>
        <end position="354"/>
    </location>
</feature>
<feature type="domain" description="GGDEF" evidence="5">
    <location>
        <begin position="434"/>
        <end position="567"/>
    </location>
</feature>
<dbReference type="Proteomes" id="UP000198367">
    <property type="component" value="Chromosome"/>
</dbReference>
<dbReference type="FunFam" id="3.30.70.270:FF:000001">
    <property type="entry name" value="Diguanylate cyclase domain protein"/>
    <property type="match status" value="1"/>
</dbReference>
<feature type="transmembrane region" description="Helical" evidence="4">
    <location>
        <begin position="366"/>
        <end position="385"/>
    </location>
</feature>
<dbReference type="Pfam" id="PF07696">
    <property type="entry name" value="7TMR-DISMED2"/>
    <property type="match status" value="1"/>
</dbReference>
<keyword evidence="7" id="KW-1185">Reference proteome</keyword>
<feature type="transmembrane region" description="Helical" evidence="4">
    <location>
        <begin position="216"/>
        <end position="236"/>
    </location>
</feature>
<evidence type="ECO:0000256" key="2">
    <source>
        <dbReference type="ARBA" id="ARBA00012528"/>
    </source>
</evidence>
<feature type="transmembrane region" description="Helical" evidence="4">
    <location>
        <begin position="248"/>
        <end position="268"/>
    </location>
</feature>
<dbReference type="InterPro" id="IPR011623">
    <property type="entry name" value="7TMR_DISM_rcpt_extracell_dom1"/>
</dbReference>
<dbReference type="RefSeq" id="WP_089068688.1">
    <property type="nucleotide sequence ID" value="NZ_CP022358.1"/>
</dbReference>
<dbReference type="GO" id="GO:0052621">
    <property type="term" value="F:diguanylate cyclase activity"/>
    <property type="evidence" value="ECO:0007669"/>
    <property type="project" value="UniProtKB-EC"/>
</dbReference>
<dbReference type="PANTHER" id="PTHR45138">
    <property type="entry name" value="REGULATORY COMPONENTS OF SENSORY TRANSDUCTION SYSTEM"/>
    <property type="match status" value="1"/>
</dbReference>
<evidence type="ECO:0000313" key="6">
    <source>
        <dbReference type="EMBL" id="ASK70842.1"/>
    </source>
</evidence>
<dbReference type="EC" id="2.7.7.65" evidence="2"/>
<dbReference type="InterPro" id="IPR043128">
    <property type="entry name" value="Rev_trsase/Diguanyl_cyclase"/>
</dbReference>
<name>A0A220USI7_9GAMM</name>
<dbReference type="PANTHER" id="PTHR45138:SF9">
    <property type="entry name" value="DIGUANYLATE CYCLASE DGCM-RELATED"/>
    <property type="match status" value="1"/>
</dbReference>
<dbReference type="InterPro" id="IPR000160">
    <property type="entry name" value="GGDEF_dom"/>
</dbReference>
<accession>A0A220USI7</accession>
<dbReference type="Pfam" id="PF07695">
    <property type="entry name" value="7TMR-DISM_7TM"/>
    <property type="match status" value="1"/>
</dbReference>
<comment type="cofactor">
    <cofactor evidence="1">
        <name>Mg(2+)</name>
        <dbReference type="ChEBI" id="CHEBI:18420"/>
    </cofactor>
</comment>
<gene>
    <name evidence="6" type="ORF">CF168_19300</name>
</gene>
<comment type="catalytic activity">
    <reaction evidence="3">
        <text>2 GTP = 3',3'-c-di-GMP + 2 diphosphate</text>
        <dbReference type="Rhea" id="RHEA:24898"/>
        <dbReference type="ChEBI" id="CHEBI:33019"/>
        <dbReference type="ChEBI" id="CHEBI:37565"/>
        <dbReference type="ChEBI" id="CHEBI:58805"/>
        <dbReference type="EC" id="2.7.7.65"/>
    </reaction>
</comment>
<dbReference type="GO" id="GO:0043709">
    <property type="term" value="P:cell adhesion involved in single-species biofilm formation"/>
    <property type="evidence" value="ECO:0007669"/>
    <property type="project" value="TreeGrafter"/>
</dbReference>
<dbReference type="AlphaFoldDB" id="A0A220USI7"/>
<dbReference type="SUPFAM" id="SSF55073">
    <property type="entry name" value="Nucleotide cyclase"/>
    <property type="match status" value="1"/>
</dbReference>
<proteinExistence type="predicted"/>
<keyword evidence="4" id="KW-0812">Transmembrane</keyword>
<dbReference type="PROSITE" id="PS50887">
    <property type="entry name" value="GGDEF"/>
    <property type="match status" value="1"/>
</dbReference>
<dbReference type="InterPro" id="IPR050469">
    <property type="entry name" value="Diguanylate_Cyclase"/>
</dbReference>
<dbReference type="Pfam" id="PF00990">
    <property type="entry name" value="GGDEF"/>
    <property type="match status" value="1"/>
</dbReference>
<dbReference type="NCBIfam" id="TIGR00254">
    <property type="entry name" value="GGDEF"/>
    <property type="match status" value="1"/>
</dbReference>
<keyword evidence="4" id="KW-0472">Membrane</keyword>
<dbReference type="CDD" id="cd01949">
    <property type="entry name" value="GGDEF"/>
    <property type="match status" value="1"/>
</dbReference>
<dbReference type="Gene3D" id="2.60.40.2380">
    <property type="match status" value="1"/>
</dbReference>
<evidence type="ECO:0000259" key="5">
    <source>
        <dbReference type="PROSITE" id="PS50887"/>
    </source>
</evidence>
<evidence type="ECO:0000256" key="3">
    <source>
        <dbReference type="ARBA" id="ARBA00034247"/>
    </source>
</evidence>
<dbReference type="Gene3D" id="3.30.70.270">
    <property type="match status" value="1"/>
</dbReference>
<dbReference type="InterPro" id="IPR029787">
    <property type="entry name" value="Nucleotide_cyclase"/>
</dbReference>
<dbReference type="GO" id="GO:0005886">
    <property type="term" value="C:plasma membrane"/>
    <property type="evidence" value="ECO:0007669"/>
    <property type="project" value="TreeGrafter"/>
</dbReference>
<dbReference type="GO" id="GO:1902201">
    <property type="term" value="P:negative regulation of bacterial-type flagellum-dependent cell motility"/>
    <property type="evidence" value="ECO:0007669"/>
    <property type="project" value="TreeGrafter"/>
</dbReference>
<dbReference type="SMART" id="SM00267">
    <property type="entry name" value="GGDEF"/>
    <property type="match status" value="1"/>
</dbReference>
<sequence>MGRGTWMRLITLGALLLTWVTFTAKALPPQIEWQENTASLTQFRMGYFIDTSENMPFADVIQQPFIDSPNSVSLGTAAIKTWAKIPLVNTSDNPQTLYLHHPYAYHNRQVGLYEMVDGQETQRRILDLDDPSTYGWLYGGAAVFEVTLAPLQKKTLYVESVSFSHQWFSIDLYNKEHSQRALLGSFTDIAVMVGMLLALIIYNLLLFMYSRQRDNLFYACYLISGGIWIALSYGLVAEVFEFYGSASLYWHLTLMTMPIFLILFMMDIFETRQHYRFEHYALVFVLALLVAEFCYGVVDITGALHYSSSLAALMMFTTLSVTISLVIKRHPIAKYFLLGHSLFVGFSGLAVMFYKGRAEFNYLSSHGVGVGIMLEALVLALIIAYRIRLLEEIKASQEELKHQAATDSLTQLFNRGHFHKEAQRVYMQASIAKQPMAVMICDIDLFKRVNDQYGHLMGDQVIIEIATTLKQHARKCDLVARYGGEEFIMLLHDVSLTEAHQCAERIRTAVAALNFTAETQEVFTVTLSLGVAAVDFAHPLEHTIKRADDALYRAKHQGRNNVQSCKINLLEMQEGIN</sequence>
<feature type="transmembrane region" description="Helical" evidence="4">
    <location>
        <begin position="280"/>
        <end position="298"/>
    </location>
</feature>
<dbReference type="EMBL" id="CP022358">
    <property type="protein sequence ID" value="ASK70842.1"/>
    <property type="molecule type" value="Genomic_DNA"/>
</dbReference>
<dbReference type="KEGG" id="sbj:CF168_19300"/>
<dbReference type="InterPro" id="IPR011622">
    <property type="entry name" value="7TMR_DISM_rcpt_extracell_dom2"/>
</dbReference>
<evidence type="ECO:0000313" key="7">
    <source>
        <dbReference type="Proteomes" id="UP000198367"/>
    </source>
</evidence>
<organism evidence="6 7">
    <name type="scientific">Shewanella bicestrii</name>
    <dbReference type="NCBI Taxonomy" id="2018305"/>
    <lineage>
        <taxon>Bacteria</taxon>
        <taxon>Pseudomonadati</taxon>
        <taxon>Pseudomonadota</taxon>
        <taxon>Gammaproteobacteria</taxon>
        <taxon>Alteromonadales</taxon>
        <taxon>Shewanellaceae</taxon>
        <taxon>Shewanella</taxon>
    </lineage>
</organism>
<protein>
    <recommendedName>
        <fullName evidence="2">diguanylate cyclase</fullName>
        <ecNumber evidence="2">2.7.7.65</ecNumber>
    </recommendedName>
</protein>
<feature type="transmembrane region" description="Helical" evidence="4">
    <location>
        <begin position="310"/>
        <end position="328"/>
    </location>
</feature>
<keyword evidence="4" id="KW-1133">Transmembrane helix</keyword>